<dbReference type="EC" id="4.4.1.13" evidence="2"/>
<dbReference type="GO" id="GO:0030170">
    <property type="term" value="F:pyridoxal phosphate binding"/>
    <property type="evidence" value="ECO:0007669"/>
    <property type="project" value="InterPro"/>
</dbReference>
<dbReference type="GO" id="GO:0008483">
    <property type="term" value="F:transaminase activity"/>
    <property type="evidence" value="ECO:0007669"/>
    <property type="project" value="UniProtKB-KW"/>
</dbReference>
<keyword evidence="3" id="KW-0663">Pyridoxal phosphate</keyword>
<comment type="cofactor">
    <cofactor evidence="1">
        <name>pyridoxal 5'-phosphate</name>
        <dbReference type="ChEBI" id="CHEBI:597326"/>
    </cofactor>
</comment>
<name>A0A8G1BWP6_SALTI</name>
<comment type="similarity">
    <text evidence="5">Belongs to the class-II pyridoxal-phosphate-dependent aminotransferase family. MalY/PatB cystathionine beta-lyase subfamily.</text>
</comment>
<dbReference type="PANTHER" id="PTHR43525:SF1">
    <property type="entry name" value="PROTEIN MALY"/>
    <property type="match status" value="1"/>
</dbReference>
<keyword evidence="7" id="KW-0032">Aminotransferase</keyword>
<dbReference type="AlphaFoldDB" id="A0A8G1BWP6"/>
<feature type="domain" description="Aminotransferase class I/classII large" evidence="6">
    <location>
        <begin position="42"/>
        <end position="390"/>
    </location>
</feature>
<proteinExistence type="inferred from homology"/>
<sequence length="406" mass="45629">MDLISPCSHKAQKVCNNTGSVKWDFIERHFGDGAGKLLPMWVSDFDFACPPEVQAALHQRIEHGVFGYSERDEAYFNALLHWFSSRHQLTLKQEWVCSVEGVVPGLALLVQMLTHPGDGVVVQGPYYGSFAKIITLNGRKLLENPLSESPDEGYQMDFCQLERLFRHERPPLMILCNPHNPTGRCWSANELEQLLLLCEAYDVTLISDEIWADLLLPCETFTSVLHLGERWHKRVISATAASKTFGLSSLRISNFLIPDPTLRQRFLSRLDAHGLDVFNALSVQAATTAWNESRQWLDSLLDYLAENRRWFVEQATEHLPWARIVPAQGTYLLWMDCKKLGLDDEQLKWVMADVAGIAPSMGSGFGPAGSGFIRLNLGCPRTYLEMAIDGLKRISVKTIKGIPTGG</sequence>
<dbReference type="InterPro" id="IPR015424">
    <property type="entry name" value="PyrdxlP-dep_Trfase"/>
</dbReference>
<evidence type="ECO:0000256" key="5">
    <source>
        <dbReference type="ARBA" id="ARBA00037974"/>
    </source>
</evidence>
<evidence type="ECO:0000256" key="4">
    <source>
        <dbReference type="ARBA" id="ARBA00023239"/>
    </source>
</evidence>
<dbReference type="CDD" id="cd00609">
    <property type="entry name" value="AAT_like"/>
    <property type="match status" value="1"/>
</dbReference>
<dbReference type="Gene3D" id="3.40.640.10">
    <property type="entry name" value="Type I PLP-dependent aspartate aminotransferase-like (Major domain)"/>
    <property type="match status" value="1"/>
</dbReference>
<protein>
    <recommendedName>
        <fullName evidence="2">cysteine-S-conjugate beta-lyase</fullName>
        <ecNumber evidence="2">4.4.1.13</ecNumber>
    </recommendedName>
</protein>
<dbReference type="InterPro" id="IPR051798">
    <property type="entry name" value="Class-II_PLP-Dep_Aminotrans"/>
</dbReference>
<evidence type="ECO:0000256" key="2">
    <source>
        <dbReference type="ARBA" id="ARBA00012224"/>
    </source>
</evidence>
<dbReference type="InterPro" id="IPR027619">
    <property type="entry name" value="C-S_lyase_PatB-like"/>
</dbReference>
<dbReference type="Pfam" id="PF00155">
    <property type="entry name" value="Aminotran_1_2"/>
    <property type="match status" value="1"/>
</dbReference>
<evidence type="ECO:0000259" key="6">
    <source>
        <dbReference type="Pfam" id="PF00155"/>
    </source>
</evidence>
<dbReference type="SUPFAM" id="SSF53383">
    <property type="entry name" value="PLP-dependent transferases"/>
    <property type="match status" value="1"/>
</dbReference>
<reference evidence="7" key="1">
    <citation type="submission" date="2021-08" db="EMBL/GenBank/DDBJ databases">
        <title>Complete Genome Sequence of Salmonella enterica Serovar Typhi Strain ISP2825.</title>
        <authorList>
            <person name="Lee G.Y."/>
            <person name="Song J."/>
        </authorList>
    </citation>
    <scope>NUCLEOTIDE SEQUENCE</scope>
    <source>
        <strain evidence="7">ISP2825</strain>
    </source>
</reference>
<accession>A0A8G1BWP6</accession>
<dbReference type="GO" id="GO:0047804">
    <property type="term" value="F:cysteine-S-conjugate beta-lyase activity"/>
    <property type="evidence" value="ECO:0007669"/>
    <property type="project" value="UniProtKB-EC"/>
</dbReference>
<dbReference type="InterPro" id="IPR015422">
    <property type="entry name" value="PyrdxlP-dep_Trfase_small"/>
</dbReference>
<keyword evidence="7" id="KW-0808">Transferase</keyword>
<dbReference type="PANTHER" id="PTHR43525">
    <property type="entry name" value="PROTEIN MALY"/>
    <property type="match status" value="1"/>
</dbReference>
<dbReference type="RefSeq" id="WP_048659917.1">
    <property type="nucleotide sequence ID" value="NZ_CALNVT020000001.1"/>
</dbReference>
<organism evidence="7">
    <name type="scientific">Salmonella typhi</name>
    <dbReference type="NCBI Taxonomy" id="90370"/>
    <lineage>
        <taxon>Bacteria</taxon>
        <taxon>Pseudomonadati</taxon>
        <taxon>Pseudomonadota</taxon>
        <taxon>Gammaproteobacteria</taxon>
        <taxon>Enterobacterales</taxon>
        <taxon>Enterobacteriaceae</taxon>
        <taxon>Salmonella</taxon>
    </lineage>
</organism>
<keyword evidence="4" id="KW-0456">Lyase</keyword>
<gene>
    <name evidence="7" type="ORF">K3U68_07380</name>
</gene>
<dbReference type="InterPro" id="IPR015421">
    <property type="entry name" value="PyrdxlP-dep_Trfase_major"/>
</dbReference>
<dbReference type="InterPro" id="IPR004839">
    <property type="entry name" value="Aminotransferase_I/II_large"/>
</dbReference>
<dbReference type="NCBIfam" id="TIGR04350">
    <property type="entry name" value="C_S_lyase_PatB"/>
    <property type="match status" value="1"/>
</dbReference>
<evidence type="ECO:0000256" key="3">
    <source>
        <dbReference type="ARBA" id="ARBA00022898"/>
    </source>
</evidence>
<dbReference type="Gene3D" id="3.90.1150.10">
    <property type="entry name" value="Aspartate Aminotransferase, domain 1"/>
    <property type="match status" value="1"/>
</dbReference>
<evidence type="ECO:0000256" key="1">
    <source>
        <dbReference type="ARBA" id="ARBA00001933"/>
    </source>
</evidence>
<dbReference type="EMBL" id="CP080960">
    <property type="protein sequence ID" value="QZA31824.1"/>
    <property type="molecule type" value="Genomic_DNA"/>
</dbReference>
<evidence type="ECO:0000313" key="7">
    <source>
        <dbReference type="EMBL" id="QZA31824.1"/>
    </source>
</evidence>